<comment type="caution">
    <text evidence="2">The sequence shown here is derived from an EMBL/GenBank/DDBJ whole genome shotgun (WGS) entry which is preliminary data.</text>
</comment>
<evidence type="ECO:0000313" key="2">
    <source>
        <dbReference type="EMBL" id="CAG8952161.1"/>
    </source>
</evidence>
<gene>
    <name evidence="2" type="ORF">HYFRA_00000900</name>
</gene>
<evidence type="ECO:0008006" key="4">
    <source>
        <dbReference type="Google" id="ProtNLM"/>
    </source>
</evidence>
<accession>A0A9N9PMB4</accession>
<sequence>MGVSKIDNWISRGLMEKESIIERLDQKIENSYAMSEEEKAGLIGVFNSNAILTKSNFISLLAAQSTLFRSSEGIKAGEIIYASIKYLASLPFSHFPQEVDVQAEGLSMKQLMRSLSWAMPGRYAYIIEEGPDTREHTKSDHWRRIFQSLASATDGGGPSNREGDSLDQTYSTDPESDGDEIFHDLLDVIYSTQEINDPRKGPLPRDWFRSVANALMAKNNIPSFHQFVIPIQRFAALVKCLLALQFETSESVTDVSQFSNAAQSIATSFLEKPGDQSITWRMFEYGMKNTTPYLLDGYYRLLSQTFLGKSSLIDVLDAATVPPAPDNVALTLPLQSQLVTFLAGSVAFESLTRMQHYSSSNLPTPVALISAIQEVPDEDLLLLFGKDTSTGVPHAFGIFSPKPKFDGLGIQNNVFPDQEGYERCALFQLAPVQDVYRGVVGKPGWVVDDKSITFGEGSGVVLTLRDGLTRAEVKQQVAAGDDIQKTYEPNSWRGNWVVSLDVSGIEIWSEMV</sequence>
<proteinExistence type="predicted"/>
<dbReference type="EMBL" id="CAJVRL010000045">
    <property type="protein sequence ID" value="CAG8952161.1"/>
    <property type="molecule type" value="Genomic_DNA"/>
</dbReference>
<dbReference type="Proteomes" id="UP000696280">
    <property type="component" value="Unassembled WGS sequence"/>
</dbReference>
<evidence type="ECO:0000256" key="1">
    <source>
        <dbReference type="SAM" id="MobiDB-lite"/>
    </source>
</evidence>
<feature type="region of interest" description="Disordered" evidence="1">
    <location>
        <begin position="151"/>
        <end position="174"/>
    </location>
</feature>
<evidence type="ECO:0000313" key="3">
    <source>
        <dbReference type="Proteomes" id="UP000696280"/>
    </source>
</evidence>
<dbReference type="AlphaFoldDB" id="A0A9N9PMB4"/>
<name>A0A9N9PMB4_9HELO</name>
<reference evidence="2" key="1">
    <citation type="submission" date="2021-07" db="EMBL/GenBank/DDBJ databases">
        <authorList>
            <person name="Durling M."/>
        </authorList>
    </citation>
    <scope>NUCLEOTIDE SEQUENCE</scope>
</reference>
<dbReference type="OrthoDB" id="3478278at2759"/>
<organism evidence="2 3">
    <name type="scientific">Hymenoscyphus fraxineus</name>
    <dbReference type="NCBI Taxonomy" id="746836"/>
    <lineage>
        <taxon>Eukaryota</taxon>
        <taxon>Fungi</taxon>
        <taxon>Dikarya</taxon>
        <taxon>Ascomycota</taxon>
        <taxon>Pezizomycotina</taxon>
        <taxon>Leotiomycetes</taxon>
        <taxon>Helotiales</taxon>
        <taxon>Helotiaceae</taxon>
        <taxon>Hymenoscyphus</taxon>
    </lineage>
</organism>
<protein>
    <recommendedName>
        <fullName evidence="4">TLDc domain-containing protein</fullName>
    </recommendedName>
</protein>
<keyword evidence="3" id="KW-1185">Reference proteome</keyword>